<dbReference type="AlphaFoldDB" id="A0A2T3W7Q6"/>
<dbReference type="EMBL" id="PYSV01000008">
    <property type="protein sequence ID" value="PTA67935.1"/>
    <property type="molecule type" value="Genomic_DNA"/>
</dbReference>
<evidence type="ECO:0000313" key="3">
    <source>
        <dbReference type="Proteomes" id="UP000240317"/>
    </source>
</evidence>
<dbReference type="OrthoDB" id="72549at2"/>
<evidence type="ECO:0000313" key="2">
    <source>
        <dbReference type="EMBL" id="PTA67935.1"/>
    </source>
</evidence>
<feature type="region of interest" description="Disordered" evidence="1">
    <location>
        <begin position="1"/>
        <end position="73"/>
    </location>
</feature>
<comment type="caution">
    <text evidence="2">The sequence shown here is derived from an EMBL/GenBank/DDBJ whole genome shotgun (WGS) entry which is preliminary data.</text>
</comment>
<organism evidence="2 3">
    <name type="scientific">Deinococcus arcticus</name>
    <dbReference type="NCBI Taxonomy" id="2136176"/>
    <lineage>
        <taxon>Bacteria</taxon>
        <taxon>Thermotogati</taxon>
        <taxon>Deinococcota</taxon>
        <taxon>Deinococci</taxon>
        <taxon>Deinococcales</taxon>
        <taxon>Deinococcaceae</taxon>
        <taxon>Deinococcus</taxon>
    </lineage>
</organism>
<evidence type="ECO:0000256" key="1">
    <source>
        <dbReference type="SAM" id="MobiDB-lite"/>
    </source>
</evidence>
<feature type="compositionally biased region" description="Polar residues" evidence="1">
    <location>
        <begin position="7"/>
        <end position="19"/>
    </location>
</feature>
<name>A0A2T3W7Q6_9DEIO</name>
<proteinExistence type="predicted"/>
<dbReference type="RefSeq" id="WP_107137873.1">
    <property type="nucleotide sequence ID" value="NZ_PYSV01000008.1"/>
</dbReference>
<gene>
    <name evidence="2" type="ORF">C8263_09400</name>
</gene>
<accession>A0A2T3W7Q6</accession>
<protein>
    <submittedName>
        <fullName evidence="2">Uncharacterized protein</fullName>
    </submittedName>
</protein>
<dbReference type="Proteomes" id="UP000240317">
    <property type="component" value="Unassembled WGS sequence"/>
</dbReference>
<sequence>MDERKPTQTSTPETMANHTGNDHSTHGANTNLDPSLQGGPATASDQAATQEIEERRSGDPSAGSGDELGPTTT</sequence>
<reference evidence="2 3" key="1">
    <citation type="submission" date="2018-03" db="EMBL/GenBank/DDBJ databases">
        <title>Draft genome of Deinococcus sp. OD32.</title>
        <authorList>
            <person name="Wang X.-P."/>
            <person name="Du Z.-J."/>
        </authorList>
    </citation>
    <scope>NUCLEOTIDE SEQUENCE [LARGE SCALE GENOMIC DNA]</scope>
    <source>
        <strain evidence="2 3">OD32</strain>
    </source>
</reference>
<keyword evidence="3" id="KW-1185">Reference proteome</keyword>